<dbReference type="AlphaFoldDB" id="A0A9P6FK20"/>
<comment type="caution">
    <text evidence="2">The sequence shown here is derived from an EMBL/GenBank/DDBJ whole genome shotgun (WGS) entry which is preliminary data.</text>
</comment>
<protein>
    <submittedName>
        <fullName evidence="2">Uncharacterized protein</fullName>
    </submittedName>
</protein>
<feature type="non-terminal residue" evidence="2">
    <location>
        <position position="278"/>
    </location>
</feature>
<feature type="compositionally biased region" description="Polar residues" evidence="1">
    <location>
        <begin position="66"/>
        <end position="76"/>
    </location>
</feature>
<dbReference type="EMBL" id="JAABOA010005771">
    <property type="protein sequence ID" value="KAF9573708.1"/>
    <property type="molecule type" value="Genomic_DNA"/>
</dbReference>
<gene>
    <name evidence="2" type="ORF">BGW38_008390</name>
</gene>
<evidence type="ECO:0000256" key="1">
    <source>
        <dbReference type="SAM" id="MobiDB-lite"/>
    </source>
</evidence>
<feature type="compositionally biased region" description="Basic and acidic residues" evidence="1">
    <location>
        <begin position="1"/>
        <end position="14"/>
    </location>
</feature>
<reference evidence="2" key="1">
    <citation type="journal article" date="2020" name="Fungal Divers.">
        <title>Resolving the Mortierellaceae phylogeny through synthesis of multi-gene phylogenetics and phylogenomics.</title>
        <authorList>
            <person name="Vandepol N."/>
            <person name="Liber J."/>
            <person name="Desiro A."/>
            <person name="Na H."/>
            <person name="Kennedy M."/>
            <person name="Barry K."/>
            <person name="Grigoriev I.V."/>
            <person name="Miller A.N."/>
            <person name="O'Donnell K."/>
            <person name="Stajich J.E."/>
            <person name="Bonito G."/>
        </authorList>
    </citation>
    <scope>NUCLEOTIDE SEQUENCE</scope>
    <source>
        <strain evidence="2">KOD1015</strain>
    </source>
</reference>
<evidence type="ECO:0000313" key="2">
    <source>
        <dbReference type="EMBL" id="KAF9573708.1"/>
    </source>
</evidence>
<accession>A0A9P6FK20</accession>
<feature type="compositionally biased region" description="Basic and acidic residues" evidence="1">
    <location>
        <begin position="77"/>
        <end position="86"/>
    </location>
</feature>
<feature type="compositionally biased region" description="Acidic residues" evidence="1">
    <location>
        <begin position="40"/>
        <end position="53"/>
    </location>
</feature>
<dbReference type="Proteomes" id="UP000780801">
    <property type="component" value="Unassembled WGS sequence"/>
</dbReference>
<feature type="region of interest" description="Disordered" evidence="1">
    <location>
        <begin position="1"/>
        <end position="86"/>
    </location>
</feature>
<feature type="non-terminal residue" evidence="2">
    <location>
        <position position="1"/>
    </location>
</feature>
<name>A0A9P6FK20_9FUNG</name>
<dbReference type="OrthoDB" id="2436486at2759"/>
<organism evidence="2 3">
    <name type="scientific">Lunasporangiospora selenospora</name>
    <dbReference type="NCBI Taxonomy" id="979761"/>
    <lineage>
        <taxon>Eukaryota</taxon>
        <taxon>Fungi</taxon>
        <taxon>Fungi incertae sedis</taxon>
        <taxon>Mucoromycota</taxon>
        <taxon>Mortierellomycotina</taxon>
        <taxon>Mortierellomycetes</taxon>
        <taxon>Mortierellales</taxon>
        <taxon>Mortierellaceae</taxon>
        <taxon>Lunasporangiospora</taxon>
    </lineage>
</organism>
<keyword evidence="3" id="KW-1185">Reference proteome</keyword>
<proteinExistence type="predicted"/>
<sequence length="278" mass="31138">DSKTTQLPPKERDVSGSISETPTNLKDLDQLSGFENSLISEDDNATESDEEEQDRLRVNGADMSEVHSQGGLSSGSKKFETDCRSNKEKSPSIADFALEDIHSSSYEYPNGNVVETIDVLPTDEVYRVKSTGWACLTPQSWSGAVKPDGEVVVKLSDGAMKPDTKTFKILRNSDHQTQALLKEKQLEKVDIVKRLCIGVYRCPYCAYSERPRIPQRGKKNSSTTPEPPKSKCVTHKCDLDWYRCTASMISIFYHVRLKAEVHHVGIHKHEKPPVLRAN</sequence>
<evidence type="ECO:0000313" key="3">
    <source>
        <dbReference type="Proteomes" id="UP000780801"/>
    </source>
</evidence>